<accession>A0A1I0S3Z8</accession>
<dbReference type="InterPro" id="IPR025460">
    <property type="entry name" value="DUF4280"/>
</dbReference>
<dbReference type="EMBL" id="FOIU01000005">
    <property type="protein sequence ID" value="SEW49327.1"/>
    <property type="molecule type" value="Genomic_DNA"/>
</dbReference>
<name>A0A1I0S3Z8_9FLAO</name>
<dbReference type="STRING" id="356305.SAMN05421841_4124"/>
<reference evidence="2" key="1">
    <citation type="submission" date="2016-10" db="EMBL/GenBank/DDBJ databases">
        <authorList>
            <person name="Varghese N."/>
            <person name="Submissions S."/>
        </authorList>
    </citation>
    <scope>NUCLEOTIDE SEQUENCE [LARGE SCALE GENOMIC DNA]</scope>
    <source>
        <strain evidence="2">DSM 17724</strain>
    </source>
</reference>
<organism evidence="1 2">
    <name type="scientific">Chryseobacterium wanjuense</name>
    <dbReference type="NCBI Taxonomy" id="356305"/>
    <lineage>
        <taxon>Bacteria</taxon>
        <taxon>Pseudomonadati</taxon>
        <taxon>Bacteroidota</taxon>
        <taxon>Flavobacteriia</taxon>
        <taxon>Flavobacteriales</taxon>
        <taxon>Weeksellaceae</taxon>
        <taxon>Chryseobacterium group</taxon>
        <taxon>Chryseobacterium</taxon>
    </lineage>
</organism>
<evidence type="ECO:0008006" key="3">
    <source>
        <dbReference type="Google" id="ProtNLM"/>
    </source>
</evidence>
<evidence type="ECO:0000313" key="1">
    <source>
        <dbReference type="EMBL" id="SEW49327.1"/>
    </source>
</evidence>
<gene>
    <name evidence="1" type="ORF">SAMN05421841_4124</name>
</gene>
<dbReference type="Pfam" id="PF14107">
    <property type="entry name" value="DUF4280"/>
    <property type="match status" value="1"/>
</dbReference>
<evidence type="ECO:0000313" key="2">
    <source>
        <dbReference type="Proteomes" id="UP000199469"/>
    </source>
</evidence>
<protein>
    <recommendedName>
        <fullName evidence="3">DUF4280 domain-containing protein</fullName>
    </recommendedName>
</protein>
<keyword evidence="2" id="KW-1185">Reference proteome</keyword>
<dbReference type="Proteomes" id="UP000199469">
    <property type="component" value="Unassembled WGS sequence"/>
</dbReference>
<sequence>MNSTQQTQNKMSEKHLVCQGATCKCKFGTVPDKLMVKTQTKRYINDKEGKKKLTATHKDIGKTFEKNTFGNCAKMNNNPCQAVVTEWTGFYDKIVIEDNKGKVLLEDSKATCPIGGKDCIDIINHGQKSEVTTGNFKNANPEVLVEACPFIDFTEVSDNMEMEEEKADYI</sequence>
<dbReference type="AlphaFoldDB" id="A0A1I0S3Z8"/>
<proteinExistence type="predicted"/>